<evidence type="ECO:0000313" key="4">
    <source>
        <dbReference type="Proteomes" id="UP000005222"/>
    </source>
</evidence>
<dbReference type="GO" id="GO:0005741">
    <property type="term" value="C:mitochondrial outer membrane"/>
    <property type="evidence" value="ECO:0007669"/>
    <property type="project" value="TreeGrafter"/>
</dbReference>
<evidence type="ECO:0000256" key="2">
    <source>
        <dbReference type="SAM" id="MobiDB-lite"/>
    </source>
</evidence>
<dbReference type="GO" id="GO:0005634">
    <property type="term" value="C:nucleus"/>
    <property type="evidence" value="ECO:0007669"/>
    <property type="project" value="TreeGrafter"/>
</dbReference>
<dbReference type="GO" id="GO:0005829">
    <property type="term" value="C:cytosol"/>
    <property type="evidence" value="ECO:0007669"/>
    <property type="project" value="TreeGrafter"/>
</dbReference>
<accession>G8Y084</accession>
<dbReference type="InterPro" id="IPR019412">
    <property type="entry name" value="IML2/TPR_39"/>
</dbReference>
<feature type="region of interest" description="Disordered" evidence="2">
    <location>
        <begin position="280"/>
        <end position="354"/>
    </location>
</feature>
<dbReference type="OrthoDB" id="2154985at2759"/>
<dbReference type="EMBL" id="FO082046">
    <property type="protein sequence ID" value="CCE87343.1"/>
    <property type="molecule type" value="Genomic_DNA"/>
</dbReference>
<organism evidence="3 4">
    <name type="scientific">Pichia sorbitophila (strain ATCC MYA-4447 / BCRC 22081 / CBS 7064 / NBRC 10061 / NRRL Y-12695)</name>
    <name type="common">Hybrid yeast</name>
    <dbReference type="NCBI Taxonomy" id="559304"/>
    <lineage>
        <taxon>Eukaryota</taxon>
        <taxon>Fungi</taxon>
        <taxon>Dikarya</taxon>
        <taxon>Ascomycota</taxon>
        <taxon>Saccharomycotina</taxon>
        <taxon>Pichiomycetes</taxon>
        <taxon>Debaryomycetaceae</taxon>
        <taxon>Millerozyma</taxon>
    </lineage>
</organism>
<evidence type="ECO:0000256" key="1">
    <source>
        <dbReference type="ARBA" id="ARBA00010925"/>
    </source>
</evidence>
<feature type="region of interest" description="Disordered" evidence="2">
    <location>
        <begin position="1"/>
        <end position="26"/>
    </location>
</feature>
<feature type="compositionally biased region" description="Polar residues" evidence="2">
    <location>
        <begin position="289"/>
        <end position="322"/>
    </location>
</feature>
<reference evidence="3 4" key="1">
    <citation type="journal article" date="2012" name="G3 (Bethesda)">
        <title>Pichia sorbitophila, an interspecies yeast hybrid reveals early steps of genome resolution following polyploidization.</title>
        <authorList>
            <person name="Leh Louis V."/>
            <person name="Despons L."/>
            <person name="Friedrich A."/>
            <person name="Martin T."/>
            <person name="Durrens P."/>
            <person name="Casaregola S."/>
            <person name="Neuveglise C."/>
            <person name="Fairhead C."/>
            <person name="Marck C."/>
            <person name="Cruz J.A."/>
            <person name="Straub M.L."/>
            <person name="Kugler V."/>
            <person name="Sacerdot C."/>
            <person name="Uzunov Z."/>
            <person name="Thierry A."/>
            <person name="Weiss S."/>
            <person name="Bleykasten C."/>
            <person name="De Montigny J."/>
            <person name="Jacques N."/>
            <person name="Jung P."/>
            <person name="Lemaire M."/>
            <person name="Mallet S."/>
            <person name="Morel G."/>
            <person name="Richard G.F."/>
            <person name="Sarkar A."/>
            <person name="Savel G."/>
            <person name="Schacherer J."/>
            <person name="Seret M.L."/>
            <person name="Talla E."/>
            <person name="Samson G."/>
            <person name="Jubin C."/>
            <person name="Poulain J."/>
            <person name="Vacherie B."/>
            <person name="Barbe V."/>
            <person name="Pelletier E."/>
            <person name="Sherman D.J."/>
            <person name="Westhof E."/>
            <person name="Weissenbach J."/>
            <person name="Baret P.V."/>
            <person name="Wincker P."/>
            <person name="Gaillardin C."/>
            <person name="Dujon B."/>
            <person name="Souciet J.L."/>
        </authorList>
    </citation>
    <scope>NUCLEOTIDE SEQUENCE [LARGE SCALE GENOMIC DNA]</scope>
    <source>
        <strain evidence="4">ATCC MYA-4447 / BCRC 22081 / CBS 7064 / NBRC 10061 / NRRL Y-12695</strain>
    </source>
</reference>
<proteinExistence type="inferred from homology"/>
<evidence type="ECO:0000313" key="3">
    <source>
        <dbReference type="EMBL" id="CCE87343.1"/>
    </source>
</evidence>
<comment type="similarity">
    <text evidence="1">Belongs to the IML2 family.</text>
</comment>
<dbReference type="AlphaFoldDB" id="G8Y084"/>
<dbReference type="InterPro" id="IPR011990">
    <property type="entry name" value="TPR-like_helical_dom_sf"/>
</dbReference>
<feature type="compositionally biased region" description="Low complexity" evidence="2">
    <location>
        <begin position="10"/>
        <end position="22"/>
    </location>
</feature>
<dbReference type="FunCoup" id="G8Y084">
    <property type="interactions" value="214"/>
</dbReference>
<gene>
    <name evidence="3" type="primary">Piso0_005892</name>
    <name evidence="3" type="ORF">GNLVRS01_PISO0N24851g</name>
</gene>
<dbReference type="Pfam" id="PF10300">
    <property type="entry name" value="Iml2-TPR_39"/>
    <property type="match status" value="1"/>
</dbReference>
<name>G8Y084_PICSO</name>
<keyword evidence="4" id="KW-1185">Reference proteome</keyword>
<dbReference type="eggNOG" id="KOG3783">
    <property type="taxonomic scope" value="Eukaryota"/>
</dbReference>
<protein>
    <submittedName>
        <fullName evidence="3">Piso0_005892 protein</fullName>
    </submittedName>
</protein>
<sequence>MFRGLRPKKSFLSLSSSQSNESDCYTNKPSAYDKVIQQVNDFEIALKAMDYLLDDRSKRGISMLHEERKKHGASDSDQPAAIFTLALGVTEFIEATLGFEPEVMSRAHNTLSEAENDSLENGKYNMKHKLATSFIYPPGTEFQVTYAESTLLNALLMLLHENNGMVEGAKALLKLRRAYQTLDSIYKKTKEVEPLFNKNLAKFKKQGIQRNPYTGANISAVDLPGYSSSQEKVSSESPTNDLELLESLEKIYQLRKARIEGLHIQNDTSPYVDLYASSTGSGVSLPSSAKDNSLSLHQVHQRQPSPSAQPGNSIFRNVSNNGEQHDELGDSSLDSDEEFQDASDNLSKQDDLKPSHIDAGVSISSLKISESELYESGSESNFHNNEDSNYLHVSTTDEFIHSGVQLCFGILQVVLSLIPPTIGKVLSIVGFRGDRDTGLKLLWKTAITTRNIHSELALLCLLVFYDGPLQFIDNGYQLPDEVEDESESTIDLSSKTSVTDNELQNMLKFPDRYTPQLLLKARKTFPHNALWLLEEGRMLASKGHLEKATHLMQSFSDDPNNKIEMEQIEALLCFDRAMMYAFRHDYELAARDFIHLTEINSWSKSLYLFFAASCYLAKWRMIQLDLDEGVKDKESELKKWASEAEKYFKESPKYVPGHGSYTANKKGGIGGGNKQMPFDKFLLRKLSHVAERQKKNPDLSYIDCFGTSPIHELVYFWNGFNRMTERELNLSLKILGYSGASGSVLSENQENKNFAKFEETEDEAMIRYFLQSISLRSLGKISEGLSILDSEVLSKYVLQGSQNLPFKYKRMTYSPYLYPTALYEKSVFIWLLRTSKNDFDIRHLIKESKFWVKNAETVSNVGDYELSNRTSMKIKAAADRLAQLELTDL</sequence>
<dbReference type="InParanoid" id="G8Y084"/>
<dbReference type="SUPFAM" id="SSF48452">
    <property type="entry name" value="TPR-like"/>
    <property type="match status" value="1"/>
</dbReference>
<dbReference type="Proteomes" id="UP000005222">
    <property type="component" value="Chromosome N"/>
</dbReference>
<dbReference type="HOGENOM" id="CLU_014926_0_0_1"/>
<dbReference type="PANTHER" id="PTHR31859:SF1">
    <property type="entry name" value="TETRATRICOPEPTIDE REPEAT PROTEIN 39C"/>
    <property type="match status" value="1"/>
</dbReference>
<dbReference type="PANTHER" id="PTHR31859">
    <property type="entry name" value="TETRATRICOPEPTIDE REPEAT PROTEIN 39 FAMILY MEMBER"/>
    <property type="match status" value="1"/>
</dbReference>